<keyword evidence="2" id="KW-0808">Transferase</keyword>
<dbReference type="InterPro" id="IPR000182">
    <property type="entry name" value="GNAT_dom"/>
</dbReference>
<evidence type="ECO:0000313" key="2">
    <source>
        <dbReference type="EMBL" id="ODM06240.1"/>
    </source>
</evidence>
<dbReference type="AlphaFoldDB" id="A0A1E3ABT7"/>
<evidence type="ECO:0000313" key="3">
    <source>
        <dbReference type="EMBL" id="ODR52164.1"/>
    </source>
</evidence>
<name>A0A1E3ABT7_9FIRM</name>
<proteinExistence type="predicted"/>
<evidence type="ECO:0000259" key="1">
    <source>
        <dbReference type="PROSITE" id="PS51186"/>
    </source>
</evidence>
<dbReference type="Gene3D" id="3.40.630.30">
    <property type="match status" value="1"/>
</dbReference>
<dbReference type="GO" id="GO:0016747">
    <property type="term" value="F:acyltransferase activity, transferring groups other than amino-acyl groups"/>
    <property type="evidence" value="ECO:0007669"/>
    <property type="project" value="InterPro"/>
</dbReference>
<organism evidence="2 4">
    <name type="scientific">Eisenbergiella tayi</name>
    <dbReference type="NCBI Taxonomy" id="1432052"/>
    <lineage>
        <taxon>Bacteria</taxon>
        <taxon>Bacillati</taxon>
        <taxon>Bacillota</taxon>
        <taxon>Clostridia</taxon>
        <taxon>Lachnospirales</taxon>
        <taxon>Lachnospiraceae</taxon>
        <taxon>Eisenbergiella</taxon>
    </lineage>
</organism>
<evidence type="ECO:0000313" key="5">
    <source>
        <dbReference type="Proteomes" id="UP000094271"/>
    </source>
</evidence>
<protein>
    <submittedName>
        <fullName evidence="2">Acetyltransferase (GNAT) family protein</fullName>
    </submittedName>
    <submittedName>
        <fullName evidence="3">Ribosomal-protein-alanine acetyltransferase</fullName>
    </submittedName>
</protein>
<sequence length="161" mass="18674">MTASQLFLRPLTEDDIPTIFSLTSDPEVARFMRFSTHKSIQEAEDLYREYTSPGNYGYMICLKDDLTPVGVAALKKEENEEYTRSMSVYLYPRFWNRGYSTEVILHLKETAVREGIKCLKAYVVRDNTGSCRVLEKHRFSLEEVLHFPDLPSGLCIYTQQL</sequence>
<dbReference type="Pfam" id="PF13302">
    <property type="entry name" value="Acetyltransf_3"/>
    <property type="match status" value="1"/>
</dbReference>
<dbReference type="SUPFAM" id="SSF55729">
    <property type="entry name" value="Acyl-CoA N-acyltransferases (Nat)"/>
    <property type="match status" value="1"/>
</dbReference>
<comment type="caution">
    <text evidence="2">The sequence shown here is derived from an EMBL/GenBank/DDBJ whole genome shotgun (WGS) entry which is preliminary data.</text>
</comment>
<dbReference type="InterPro" id="IPR051531">
    <property type="entry name" value="N-acetyltransferase"/>
</dbReference>
<gene>
    <name evidence="3" type="ORF">BEI59_11680</name>
    <name evidence="2" type="ORF">BEI61_02129</name>
</gene>
<dbReference type="OrthoDB" id="2061990at2"/>
<dbReference type="EMBL" id="MCGH01000002">
    <property type="protein sequence ID" value="ODM06240.1"/>
    <property type="molecule type" value="Genomic_DNA"/>
</dbReference>
<dbReference type="Proteomes" id="UP000094067">
    <property type="component" value="Unassembled WGS sequence"/>
</dbReference>
<dbReference type="Proteomes" id="UP000094271">
    <property type="component" value="Unassembled WGS sequence"/>
</dbReference>
<dbReference type="EMBL" id="MEHA01000007">
    <property type="protein sequence ID" value="ODR52164.1"/>
    <property type="molecule type" value="Genomic_DNA"/>
</dbReference>
<dbReference type="InterPro" id="IPR016181">
    <property type="entry name" value="Acyl_CoA_acyltransferase"/>
</dbReference>
<reference evidence="3 5" key="2">
    <citation type="submission" date="2016-08" db="EMBL/GenBank/DDBJ databases">
        <authorList>
            <person name="Seilhamer J.J."/>
        </authorList>
    </citation>
    <scope>NUCLEOTIDE SEQUENCE [LARGE SCALE GENOMIC DNA]</scope>
    <source>
        <strain evidence="3 5">NML150140-1</strain>
    </source>
</reference>
<feature type="domain" description="N-acetyltransferase" evidence="1">
    <location>
        <begin position="6"/>
        <end position="161"/>
    </location>
</feature>
<dbReference type="RefSeq" id="WP_069152258.1">
    <property type="nucleotide sequence ID" value="NZ_DAWDRA010000207.1"/>
</dbReference>
<dbReference type="PANTHER" id="PTHR43792:SF1">
    <property type="entry name" value="N-ACETYLTRANSFERASE DOMAIN-CONTAINING PROTEIN"/>
    <property type="match status" value="1"/>
</dbReference>
<dbReference type="PROSITE" id="PS51186">
    <property type="entry name" value="GNAT"/>
    <property type="match status" value="1"/>
</dbReference>
<evidence type="ECO:0000313" key="4">
    <source>
        <dbReference type="Proteomes" id="UP000094067"/>
    </source>
</evidence>
<dbReference type="PANTHER" id="PTHR43792">
    <property type="entry name" value="GNAT FAMILY, PUTATIVE (AFU_ORTHOLOGUE AFUA_3G00765)-RELATED-RELATED"/>
    <property type="match status" value="1"/>
</dbReference>
<accession>A0A1E3ABT7</accession>
<reference evidence="2 4" key="1">
    <citation type="submission" date="2016-07" db="EMBL/GenBank/DDBJ databases">
        <title>Characterization of isolates of Eisenbergiella tayi derived from blood cultures, using whole genome sequencing.</title>
        <authorList>
            <person name="Burdz T."/>
            <person name="Wiebe D."/>
            <person name="Huynh C."/>
            <person name="Bernard K."/>
        </authorList>
    </citation>
    <scope>NUCLEOTIDE SEQUENCE [LARGE SCALE GENOMIC DNA]</scope>
    <source>
        <strain evidence="2 4">NML 110608</strain>
    </source>
</reference>